<dbReference type="Pfam" id="PF10066">
    <property type="entry name" value="DUF2304"/>
    <property type="match status" value="1"/>
</dbReference>
<dbReference type="EMBL" id="JABZGW010000252">
    <property type="protein sequence ID" value="MBF4808177.1"/>
    <property type="molecule type" value="Genomic_DNA"/>
</dbReference>
<accession>A0A930VPI3</accession>
<dbReference type="GeneID" id="84904256"/>
<gene>
    <name evidence="2" type="ORF">HXK26_05730</name>
</gene>
<keyword evidence="1" id="KW-1133">Transmembrane helix</keyword>
<protein>
    <submittedName>
        <fullName evidence="2">DUF2304 domain-containing protein</fullName>
    </submittedName>
</protein>
<keyword evidence="1" id="KW-0812">Transmembrane</keyword>
<feature type="transmembrane region" description="Helical" evidence="1">
    <location>
        <begin position="36"/>
        <end position="57"/>
    </location>
</feature>
<dbReference type="InterPro" id="IPR019277">
    <property type="entry name" value="DUF2304"/>
</dbReference>
<organism evidence="2 3">
    <name type="scientific">Lancefieldella rimae</name>
    <dbReference type="NCBI Taxonomy" id="1383"/>
    <lineage>
        <taxon>Bacteria</taxon>
        <taxon>Bacillati</taxon>
        <taxon>Actinomycetota</taxon>
        <taxon>Coriobacteriia</taxon>
        <taxon>Coriobacteriales</taxon>
        <taxon>Atopobiaceae</taxon>
        <taxon>Lancefieldella</taxon>
    </lineage>
</organism>
<comment type="caution">
    <text evidence="2">The sequence shown here is derived from an EMBL/GenBank/DDBJ whole genome shotgun (WGS) entry which is preliminary data.</text>
</comment>
<keyword evidence="1" id="KW-0472">Membrane</keyword>
<name>A0A930VPI3_9ACTN</name>
<dbReference type="Proteomes" id="UP000698335">
    <property type="component" value="Unassembled WGS sequence"/>
</dbReference>
<dbReference type="AlphaFoldDB" id="A0A930VPI3"/>
<dbReference type="OrthoDB" id="3186517at2"/>
<sequence>MSIMLRISLLLGALFALGIVINSVRKSRIRISDSVFWVISATLLLLFAIIPQIPFFFSRLFGFVSTSNFVLVVVIALMLIKLFHQSCSISRLTYKVESLSATIALHDKDLRDEKNLDSITDFNHAARV</sequence>
<evidence type="ECO:0000313" key="3">
    <source>
        <dbReference type="Proteomes" id="UP000698335"/>
    </source>
</evidence>
<dbReference type="RefSeq" id="WP_003148338.1">
    <property type="nucleotide sequence ID" value="NZ_CAUOKZ010000008.1"/>
</dbReference>
<feature type="transmembrane region" description="Helical" evidence="1">
    <location>
        <begin position="63"/>
        <end position="83"/>
    </location>
</feature>
<proteinExistence type="predicted"/>
<evidence type="ECO:0000256" key="1">
    <source>
        <dbReference type="SAM" id="Phobius"/>
    </source>
</evidence>
<evidence type="ECO:0000313" key="2">
    <source>
        <dbReference type="EMBL" id="MBF4808177.1"/>
    </source>
</evidence>
<reference evidence="2" key="1">
    <citation type="submission" date="2020-04" db="EMBL/GenBank/DDBJ databases">
        <title>Deep metagenomics examines the oral microbiome during advanced dental caries in children, revealing novel taxa and co-occurrences with host molecules.</title>
        <authorList>
            <person name="Baker J.L."/>
            <person name="Morton J.T."/>
            <person name="Dinis M."/>
            <person name="Alvarez R."/>
            <person name="Tran N.C."/>
            <person name="Knight R."/>
            <person name="Edlund A."/>
        </authorList>
    </citation>
    <scope>NUCLEOTIDE SEQUENCE</scope>
    <source>
        <strain evidence="2">JCVI_38_bin.5</strain>
    </source>
</reference>
<feature type="transmembrane region" description="Helical" evidence="1">
    <location>
        <begin position="6"/>
        <end position="24"/>
    </location>
</feature>